<dbReference type="GO" id="GO:0005634">
    <property type="term" value="C:nucleus"/>
    <property type="evidence" value="ECO:0007669"/>
    <property type="project" value="UniProtKB-SubCell"/>
</dbReference>
<gene>
    <name evidence="7" type="ORF">RGQ29_009678</name>
</gene>
<evidence type="ECO:0008006" key="9">
    <source>
        <dbReference type="Google" id="ProtNLM"/>
    </source>
</evidence>
<evidence type="ECO:0000313" key="8">
    <source>
        <dbReference type="Proteomes" id="UP001324115"/>
    </source>
</evidence>
<reference evidence="7 8" key="1">
    <citation type="journal article" date="2023" name="G3 (Bethesda)">
        <title>A haplotype-resolved chromosome-scale genome for Quercus rubra L. provides insights into the genetics of adaptive traits for red oak species.</title>
        <authorList>
            <person name="Kapoor B."/>
            <person name="Jenkins J."/>
            <person name="Schmutz J."/>
            <person name="Zhebentyayeva T."/>
            <person name="Kuelheim C."/>
            <person name="Coggeshall M."/>
            <person name="Heim C."/>
            <person name="Lasky J.R."/>
            <person name="Leites L."/>
            <person name="Islam-Faridi N."/>
            <person name="Romero-Severson J."/>
            <person name="DeLeo V.L."/>
            <person name="Lucas S.M."/>
            <person name="Lazic D."/>
            <person name="Gailing O."/>
            <person name="Carlson J."/>
            <person name="Staton M."/>
        </authorList>
    </citation>
    <scope>NUCLEOTIDE SEQUENCE [LARGE SCALE GENOMIC DNA]</scope>
    <source>
        <strain evidence="7">Pseudo-F2</strain>
    </source>
</reference>
<keyword evidence="3" id="KW-0804">Transcription</keyword>
<proteinExistence type="inferred from homology"/>
<evidence type="ECO:0000256" key="4">
    <source>
        <dbReference type="ARBA" id="ARBA00023242"/>
    </source>
</evidence>
<organism evidence="7 8">
    <name type="scientific">Quercus rubra</name>
    <name type="common">Northern red oak</name>
    <name type="synonym">Quercus borealis</name>
    <dbReference type="NCBI Taxonomy" id="3512"/>
    <lineage>
        <taxon>Eukaryota</taxon>
        <taxon>Viridiplantae</taxon>
        <taxon>Streptophyta</taxon>
        <taxon>Embryophyta</taxon>
        <taxon>Tracheophyta</taxon>
        <taxon>Spermatophyta</taxon>
        <taxon>Magnoliopsida</taxon>
        <taxon>eudicotyledons</taxon>
        <taxon>Gunneridae</taxon>
        <taxon>Pentapetalae</taxon>
        <taxon>rosids</taxon>
        <taxon>fabids</taxon>
        <taxon>Fagales</taxon>
        <taxon>Fagaceae</taxon>
        <taxon>Quercus</taxon>
    </lineage>
</organism>
<dbReference type="InterPro" id="IPR005202">
    <property type="entry name" value="TF_GRAS"/>
</dbReference>
<comment type="caution">
    <text evidence="5">Lacks conserved residue(s) required for the propagation of feature annotation.</text>
</comment>
<dbReference type="Proteomes" id="UP001324115">
    <property type="component" value="Unassembled WGS sequence"/>
</dbReference>
<name>A0AAN7FT27_QUERU</name>
<evidence type="ECO:0000256" key="6">
    <source>
        <dbReference type="SAM" id="MobiDB-lite"/>
    </source>
</evidence>
<dbReference type="Pfam" id="PF03514">
    <property type="entry name" value="GRAS"/>
    <property type="match status" value="1"/>
</dbReference>
<keyword evidence="4" id="KW-0539">Nucleus</keyword>
<protein>
    <recommendedName>
        <fullName evidence="9">GRAS family transcription factor</fullName>
    </recommendedName>
</protein>
<keyword evidence="2" id="KW-0805">Transcription regulation</keyword>
<comment type="similarity">
    <text evidence="5">Belongs to the GRAS family.</text>
</comment>
<feature type="region of interest" description="SAW" evidence="5">
    <location>
        <begin position="528"/>
        <end position="603"/>
    </location>
</feature>
<evidence type="ECO:0000256" key="2">
    <source>
        <dbReference type="ARBA" id="ARBA00023015"/>
    </source>
</evidence>
<feature type="region of interest" description="VHIID" evidence="5">
    <location>
        <begin position="342"/>
        <end position="407"/>
    </location>
</feature>
<feature type="short sequence motif" description="LXXLL motif" evidence="5">
    <location>
        <begin position="461"/>
        <end position="465"/>
    </location>
</feature>
<feature type="region of interest" description="Disordered" evidence="6">
    <location>
        <begin position="185"/>
        <end position="221"/>
    </location>
</feature>
<dbReference type="PANTHER" id="PTHR31636">
    <property type="entry name" value="OSJNBA0084A10.13 PROTEIN-RELATED"/>
    <property type="match status" value="1"/>
</dbReference>
<evidence type="ECO:0000256" key="1">
    <source>
        <dbReference type="ARBA" id="ARBA00004123"/>
    </source>
</evidence>
<comment type="subcellular location">
    <subcellularLocation>
        <location evidence="1">Nucleus</location>
    </subcellularLocation>
</comment>
<evidence type="ECO:0000256" key="3">
    <source>
        <dbReference type="ARBA" id="ARBA00023163"/>
    </source>
</evidence>
<accession>A0AAN7FT27</accession>
<keyword evidence="8" id="KW-1185">Reference proteome</keyword>
<evidence type="ECO:0000313" key="7">
    <source>
        <dbReference type="EMBL" id="KAK4599733.1"/>
    </source>
</evidence>
<evidence type="ECO:0000256" key="5">
    <source>
        <dbReference type="PROSITE-ProRule" id="PRU01191"/>
    </source>
</evidence>
<feature type="compositionally biased region" description="Polar residues" evidence="6">
    <location>
        <begin position="209"/>
        <end position="221"/>
    </location>
</feature>
<dbReference type="AlphaFoldDB" id="A0AAN7FT27"/>
<dbReference type="SMR" id="A0AAN7FT27"/>
<dbReference type="PROSITE" id="PS50985">
    <property type="entry name" value="GRAS"/>
    <property type="match status" value="1"/>
</dbReference>
<dbReference type="EMBL" id="JAXUIC010000002">
    <property type="protein sequence ID" value="KAK4599733.1"/>
    <property type="molecule type" value="Genomic_DNA"/>
</dbReference>
<comment type="caution">
    <text evidence="7">The sequence shown here is derived from an EMBL/GenBank/DDBJ whole genome shotgun (WGS) entry which is preliminary data.</text>
</comment>
<sequence>MSSSSKTHEDYDFNDAVLKYINQMLMEEDMEEKDYMLQGSEVLEAAEKSLYELLGEKYPPSPDNVQPYYVDQNHESSEEYYALNHSDSSCSTSNNNFVIHGWDCDLSTSEPSYSLLEGTSNIPETLYDSEFILQFKRGFEEASKFLPNGDGLVIDWESNAFLVKEQKEESKNTFSKAEKKDGNLYSLDGLRAENNPNSEDVNLEEGRSSKQSANSTGSTVSPEMFDMVLLHSEEDDSVLCEAVLNEKSKNVQPSDQSKRSINVRANRRKTGGKRGVVDLRTLLTLCAEAVAADDQRTATERLKQIRLHASPVGDGMQRMAHYFANGLQARIAGFAADVLKAYHLFYTTFPFFKVFYFFSSKTIMNFVENETRLHIDDFGILYGFQWPSLIQQLSARPGGPPKLRITGIDLAEPGFRPAQRVEETGRRLANYAETFNWDTIQIEDLKLDNNKVLVVNSTYSLKYLLDETVVVESPRNVVLNLIRKMNPHVFIQGVVNAAHGALFHFSTLFEMLDTYLSRDNLERMLLETCEGSERIARPETYKQWLLQNVRAGFRQLPLNQEMKNSAKDRVKSCYHKDFVIDEDSQCLLQGWKGRNIFVLSFWRPDC</sequence>